<evidence type="ECO:0000256" key="1">
    <source>
        <dbReference type="ARBA" id="ARBA00023186"/>
    </source>
</evidence>
<accession>A0AAW5UXN4</accession>
<organism evidence="2 3">
    <name type="scientific">Segatella copri</name>
    <dbReference type="NCBI Taxonomy" id="165179"/>
    <lineage>
        <taxon>Bacteria</taxon>
        <taxon>Pseudomonadati</taxon>
        <taxon>Bacteroidota</taxon>
        <taxon>Bacteroidia</taxon>
        <taxon>Bacteroidales</taxon>
        <taxon>Prevotellaceae</taxon>
        <taxon>Segatella</taxon>
    </lineage>
</organism>
<dbReference type="GO" id="GO:0042803">
    <property type="term" value="F:protein homodimerization activity"/>
    <property type="evidence" value="ECO:0007669"/>
    <property type="project" value="InterPro"/>
</dbReference>
<dbReference type="Pfam" id="PF01025">
    <property type="entry name" value="GrpE"/>
    <property type="match status" value="1"/>
</dbReference>
<evidence type="ECO:0000313" key="3">
    <source>
        <dbReference type="Proteomes" id="UP001209476"/>
    </source>
</evidence>
<protein>
    <submittedName>
        <fullName evidence="2">Nucleotide exchange factor GrpE</fullName>
    </submittedName>
</protein>
<gene>
    <name evidence="2" type="ORF">ONS98_07930</name>
</gene>
<dbReference type="AlphaFoldDB" id="A0AAW5UXN4"/>
<dbReference type="RefSeq" id="WP_264911447.1">
    <property type="nucleotide sequence ID" value="NZ_JAPDUL010000001.1"/>
</dbReference>
<name>A0AAW5UXN4_9BACT</name>
<dbReference type="EMBL" id="JAPDUM010000001">
    <property type="protein sequence ID" value="MCW4165144.1"/>
    <property type="molecule type" value="Genomic_DNA"/>
</dbReference>
<dbReference type="SUPFAM" id="SSF51064">
    <property type="entry name" value="Head domain of nucleotide exchange factor GrpE"/>
    <property type="match status" value="1"/>
</dbReference>
<dbReference type="Gene3D" id="2.30.22.10">
    <property type="entry name" value="Head domain of nucleotide exchange factor GrpE"/>
    <property type="match status" value="1"/>
</dbReference>
<proteinExistence type="predicted"/>
<keyword evidence="1" id="KW-0143">Chaperone</keyword>
<dbReference type="GO" id="GO:0000774">
    <property type="term" value="F:adenyl-nucleotide exchange factor activity"/>
    <property type="evidence" value="ECO:0007669"/>
    <property type="project" value="InterPro"/>
</dbReference>
<reference evidence="2" key="1">
    <citation type="submission" date="2022-11" db="EMBL/GenBank/DDBJ databases">
        <title>Genomic repertoires linked with pathogenic potency of arthritogenic Prevotella copri isolated from the gut of rheumatoid arthritis patients.</title>
        <authorList>
            <person name="Nii T."/>
            <person name="Maeda Y."/>
            <person name="Motooka D."/>
            <person name="Naito M."/>
            <person name="Matsumoto Y."/>
            <person name="Ogawa T."/>
            <person name="Oguro-Igashira E."/>
            <person name="Kishikawa T."/>
            <person name="Yamashita M."/>
            <person name="Koizumi S."/>
            <person name="Kurakawa T."/>
            <person name="Okumura R."/>
            <person name="Kayama H."/>
            <person name="Murakami M."/>
            <person name="Sakaguchi T."/>
            <person name="Das B."/>
            <person name="Nakamura S."/>
            <person name="Okada Y."/>
            <person name="Kumanogoh A."/>
            <person name="Takeda K."/>
        </authorList>
    </citation>
    <scope>NUCLEOTIDE SEQUENCE</scope>
    <source>
        <strain evidence="2">RA-N001-16</strain>
    </source>
</reference>
<dbReference type="InterPro" id="IPR009012">
    <property type="entry name" value="GrpE_head"/>
</dbReference>
<evidence type="ECO:0000313" key="2">
    <source>
        <dbReference type="EMBL" id="MCW4165144.1"/>
    </source>
</evidence>
<dbReference type="Proteomes" id="UP001209476">
    <property type="component" value="Unassembled WGS sequence"/>
</dbReference>
<sequence length="145" mass="16615">MFEEIENKLSDILKSNKMLSCELEENQVKSEKDKDEIFLDVISILDVFTREEKVIADHSWNQSEDSQKAIKRLTNVKKKIGTMLGKHGVKKILFEDGFSNDDLCTVTDTEPAPEHQNGYILSVEKEGYTRNGNLLRRAEVVIVKN</sequence>
<dbReference type="GO" id="GO:0051087">
    <property type="term" value="F:protein-folding chaperone binding"/>
    <property type="evidence" value="ECO:0007669"/>
    <property type="project" value="InterPro"/>
</dbReference>
<dbReference type="InterPro" id="IPR000740">
    <property type="entry name" value="GrpE"/>
</dbReference>
<comment type="caution">
    <text evidence="2">The sequence shown here is derived from an EMBL/GenBank/DDBJ whole genome shotgun (WGS) entry which is preliminary data.</text>
</comment>
<dbReference type="GO" id="GO:0006457">
    <property type="term" value="P:protein folding"/>
    <property type="evidence" value="ECO:0007669"/>
    <property type="project" value="InterPro"/>
</dbReference>